<dbReference type="InterPro" id="IPR009912">
    <property type="entry name" value="DUF1451"/>
</dbReference>
<proteinExistence type="predicted"/>
<evidence type="ECO:0008006" key="3">
    <source>
        <dbReference type="Google" id="ProtNLM"/>
    </source>
</evidence>
<sequence length="186" mass="21339">MNDGNQRRDDDSTTDRLVDAYDEMLKRTREGIEQAQQQAEESTPKLRHMLEQVRDNMVEFGELTREEAAKIADYVERDVEDAAHWLVDTGEDLREWWRFDLELIEQRMLDAFTSVADQTSLQLSQWAERARQASLYQAGQVTGPGTLICDKCGAETHFTRSGRIPRCAECGNLTFRRPQPQDKAGG</sequence>
<evidence type="ECO:0000313" key="1">
    <source>
        <dbReference type="EMBL" id="MBK1633583.1"/>
    </source>
</evidence>
<dbReference type="Proteomes" id="UP000748752">
    <property type="component" value="Unassembled WGS sequence"/>
</dbReference>
<comment type="caution">
    <text evidence="1">The sequence shown here is derived from an EMBL/GenBank/DDBJ whole genome shotgun (WGS) entry which is preliminary data.</text>
</comment>
<dbReference type="EMBL" id="NRRV01000097">
    <property type="protein sequence ID" value="MBK1633583.1"/>
    <property type="molecule type" value="Genomic_DNA"/>
</dbReference>
<dbReference type="RefSeq" id="WP_200242422.1">
    <property type="nucleotide sequence ID" value="NZ_NRRV01000097.1"/>
</dbReference>
<evidence type="ECO:0000313" key="2">
    <source>
        <dbReference type="Proteomes" id="UP000748752"/>
    </source>
</evidence>
<accession>A0ABS1CPH1</accession>
<organism evidence="1 2">
    <name type="scientific">Thiohalocapsa halophila</name>
    <dbReference type="NCBI Taxonomy" id="69359"/>
    <lineage>
        <taxon>Bacteria</taxon>
        <taxon>Pseudomonadati</taxon>
        <taxon>Pseudomonadota</taxon>
        <taxon>Gammaproteobacteria</taxon>
        <taxon>Chromatiales</taxon>
        <taxon>Chromatiaceae</taxon>
        <taxon>Thiohalocapsa</taxon>
    </lineage>
</organism>
<reference evidence="1 2" key="1">
    <citation type="journal article" date="2020" name="Microorganisms">
        <title>Osmotic Adaptation and Compatible Solute Biosynthesis of Phototrophic Bacteria as Revealed from Genome Analyses.</title>
        <authorList>
            <person name="Imhoff J.F."/>
            <person name="Rahn T."/>
            <person name="Kunzel S."/>
            <person name="Keller A."/>
            <person name="Neulinger S.C."/>
        </authorList>
    </citation>
    <scope>NUCLEOTIDE SEQUENCE [LARGE SCALE GENOMIC DNA]</scope>
    <source>
        <strain evidence="1 2">DSM 6210</strain>
    </source>
</reference>
<gene>
    <name evidence="1" type="ORF">CKO31_23130</name>
</gene>
<name>A0ABS1CPH1_9GAMM</name>
<keyword evidence="2" id="KW-1185">Reference proteome</keyword>
<dbReference type="Pfam" id="PF07295">
    <property type="entry name" value="DUF1451"/>
    <property type="match status" value="1"/>
</dbReference>
<protein>
    <recommendedName>
        <fullName evidence="3">Zinc ribbon-containing protein</fullName>
    </recommendedName>
</protein>